<dbReference type="GO" id="GO:0050482">
    <property type="term" value="P:arachidonate secretion"/>
    <property type="evidence" value="ECO:0007669"/>
    <property type="project" value="InterPro"/>
</dbReference>
<proteinExistence type="predicted"/>
<accession>A0A016V7A9</accession>
<comment type="caution">
    <text evidence="2">The sequence shown here is derived from an EMBL/GenBank/DDBJ whole genome shotgun (WGS) entry which is preliminary data.</text>
</comment>
<gene>
    <name evidence="2" type="primary">Acey_s0015.g2601</name>
    <name evidence="2" type="ORF">Y032_0015g2601</name>
</gene>
<dbReference type="InterPro" id="IPR036444">
    <property type="entry name" value="PLipase_A2_dom_sf"/>
</dbReference>
<dbReference type="GO" id="GO:0004623">
    <property type="term" value="F:phospholipase A2 activity"/>
    <property type="evidence" value="ECO:0007669"/>
    <property type="project" value="InterPro"/>
</dbReference>
<dbReference type="AlphaFoldDB" id="A0A016V7A9"/>
<evidence type="ECO:0000313" key="2">
    <source>
        <dbReference type="EMBL" id="EYC23340.1"/>
    </source>
</evidence>
<dbReference type="SUPFAM" id="SSF48619">
    <property type="entry name" value="Phospholipase A2, PLA2"/>
    <property type="match status" value="1"/>
</dbReference>
<reference evidence="3" key="1">
    <citation type="journal article" date="2015" name="Nat. Genet.">
        <title>The genome and transcriptome of the zoonotic hookworm Ancylostoma ceylanicum identify infection-specific gene families.</title>
        <authorList>
            <person name="Schwarz E.M."/>
            <person name="Hu Y."/>
            <person name="Antoshechkin I."/>
            <person name="Miller M.M."/>
            <person name="Sternberg P.W."/>
            <person name="Aroian R.V."/>
        </authorList>
    </citation>
    <scope>NUCLEOTIDE SEQUENCE</scope>
    <source>
        <strain evidence="3">HY135</strain>
    </source>
</reference>
<sequence>MKRRCLISVLLYSQRRPKQMLLQRYIVTIFAFALVSHCYSQISLENWFCGQMGISRLLSYNSMSGHCWKYAVADGYCTPANVFTPDHLFLEAMMFELARNSKNQRIFLGDQLLAQVNHCCALHDNCYDLQLGRHWCDNNFCDCLKHATEPDVCQATNLKCRFVKVHGQQAYHDAASYKEPPDFVKIFPKVNGTQKEFQILYEECPQVMLTIKSCSLMANLCLEDDSQEKCLFKLDECVRQAAVLQNIEKCHTAAKHIHGLLVSETDQKVNSWKNIQKTATRCKKTSSNGECTEATSFSRYDFGALHLMRGGVQFVNMIVGITILIVALCYFNLKRHGVNSSSSVSQRKGN</sequence>
<keyword evidence="1" id="KW-1133">Transmembrane helix</keyword>
<evidence type="ECO:0000313" key="3">
    <source>
        <dbReference type="Proteomes" id="UP000024635"/>
    </source>
</evidence>
<evidence type="ECO:0000256" key="1">
    <source>
        <dbReference type="SAM" id="Phobius"/>
    </source>
</evidence>
<dbReference type="OrthoDB" id="5869656at2759"/>
<dbReference type="InterPro" id="IPR053322">
    <property type="entry name" value="PLA2-like"/>
</dbReference>
<dbReference type="PANTHER" id="PTHR34228">
    <property type="entry name" value="PROTEIN CBG09474-RELATED"/>
    <property type="match status" value="1"/>
</dbReference>
<protein>
    <submittedName>
        <fullName evidence="2">Uncharacterized protein</fullName>
    </submittedName>
</protein>
<feature type="transmembrane region" description="Helical" evidence="1">
    <location>
        <begin position="314"/>
        <end position="333"/>
    </location>
</feature>
<keyword evidence="1" id="KW-0812">Transmembrane</keyword>
<name>A0A016V7A9_9BILA</name>
<dbReference type="GO" id="GO:0006644">
    <property type="term" value="P:phospholipid metabolic process"/>
    <property type="evidence" value="ECO:0007669"/>
    <property type="project" value="InterPro"/>
</dbReference>
<feature type="transmembrane region" description="Helical" evidence="1">
    <location>
        <begin position="21"/>
        <end position="42"/>
    </location>
</feature>
<dbReference type="Proteomes" id="UP000024635">
    <property type="component" value="Unassembled WGS sequence"/>
</dbReference>
<keyword evidence="1" id="KW-0472">Membrane</keyword>
<dbReference type="EMBL" id="JARK01001351">
    <property type="protein sequence ID" value="EYC23340.1"/>
    <property type="molecule type" value="Genomic_DNA"/>
</dbReference>
<organism evidence="2 3">
    <name type="scientific">Ancylostoma ceylanicum</name>
    <dbReference type="NCBI Taxonomy" id="53326"/>
    <lineage>
        <taxon>Eukaryota</taxon>
        <taxon>Metazoa</taxon>
        <taxon>Ecdysozoa</taxon>
        <taxon>Nematoda</taxon>
        <taxon>Chromadorea</taxon>
        <taxon>Rhabditida</taxon>
        <taxon>Rhabditina</taxon>
        <taxon>Rhabditomorpha</taxon>
        <taxon>Strongyloidea</taxon>
        <taxon>Ancylostomatidae</taxon>
        <taxon>Ancylostomatinae</taxon>
        <taxon>Ancylostoma</taxon>
    </lineage>
</organism>
<keyword evidence="3" id="KW-1185">Reference proteome</keyword>